<evidence type="ECO:0000259" key="6">
    <source>
        <dbReference type="PROSITE" id="PS51007"/>
    </source>
</evidence>
<sequence precursor="true">MPNDRNLLALRCALVLLLWSQLLRPALAEATPTDKLQVLPGFSAELLYSVPNEQGSWVSITSDPQGRLIVSDQGGKLYRVTPPPGGDATDETKVEPIDLNIGAAQGLLCAFDSLYVVSYGIKSDDLATGFYRVRDTNGDDQYDEVKLLREFEGGGEHGPHAVILSPDGQSLYLCAGNHTTLPELAASRLPQHWQEDQVLPRLPDPAGHANGRMAPGGWICKVDPEGKSFELLSAGYRNEYDIALDPNGELFTYDADMEWDIGLPWYRPTRICHAVSGSEFGWRYGSGKWPEYYPDSVPPVENIGPGSPTGVTFGTGAAFPAKYQHALFVADWSYGMIYAVHLKPDGASFEATKEKFCSAAALPVTDMVINPIDGAMYFLIGGRGAQSGLYRISYVGGESTAPGDYPPPEPVAELRRELEAFHRPGASPDLDDLWEYLSHDDLFVRYAARIALEHQSVDIWASRATDETDPQRTLESITALAHSGKENHQAGAVAALARLDWKKLTTQQRIHLLRNYGLVLCRLGRTTEETKGRIRQLEAYFPTDNQAIDRELATLLVAAESPAATEKTVELLLNPSAAERQIAYAKILSDASVGWTQSLRERYFQWFLEMGGSRGGHTFSDYLLSIRNHAVERLNPEDRKSLTEILNKKVEQTDPYAQLKARPFVNKWKLADLVPEDDVVFENRDLANGKKMFATAACFKCHRIQGEGGSVGPDLTPAGHRFNTHDLLDSILNPSKVISDQYAASIFYMDDGRTVVGRVANLSGHDRMIQSDMTDPGNFTTININQVEATQPSDVSMMPEGLLDNLTQEEILDLVAYLKSTYREKDQ</sequence>
<accession>A0A517MQE1</accession>
<feature type="signal peptide" evidence="5">
    <location>
        <begin position="1"/>
        <end position="28"/>
    </location>
</feature>
<keyword evidence="2 4" id="KW-0479">Metal-binding</keyword>
<organism evidence="7 8">
    <name type="scientific">Adhaeretor mobilis</name>
    <dbReference type="NCBI Taxonomy" id="1930276"/>
    <lineage>
        <taxon>Bacteria</taxon>
        <taxon>Pseudomonadati</taxon>
        <taxon>Planctomycetota</taxon>
        <taxon>Planctomycetia</taxon>
        <taxon>Pirellulales</taxon>
        <taxon>Lacipirellulaceae</taxon>
        <taxon>Adhaeretor</taxon>
    </lineage>
</organism>
<evidence type="ECO:0000313" key="7">
    <source>
        <dbReference type="EMBL" id="QDS97099.1"/>
    </source>
</evidence>
<dbReference type="Pfam" id="PF00034">
    <property type="entry name" value="Cytochrom_C"/>
    <property type="match status" value="1"/>
</dbReference>
<evidence type="ECO:0000256" key="2">
    <source>
        <dbReference type="ARBA" id="ARBA00022723"/>
    </source>
</evidence>
<dbReference type="PANTHER" id="PTHR33546:SF1">
    <property type="entry name" value="LARGE, MULTIFUNCTIONAL SECRETED PROTEIN"/>
    <property type="match status" value="1"/>
</dbReference>
<proteinExistence type="predicted"/>
<keyword evidence="3 4" id="KW-0408">Iron</keyword>
<dbReference type="PANTHER" id="PTHR33546">
    <property type="entry name" value="LARGE, MULTIFUNCTIONAL SECRETED PROTEIN-RELATED"/>
    <property type="match status" value="1"/>
</dbReference>
<keyword evidence="1 4" id="KW-0349">Heme</keyword>
<dbReference type="NCBIfam" id="TIGR02603">
    <property type="entry name" value="CxxCH_TIGR02603"/>
    <property type="match status" value="1"/>
</dbReference>
<feature type="domain" description="Cytochrome c" evidence="6">
    <location>
        <begin position="684"/>
        <end position="822"/>
    </location>
</feature>
<gene>
    <name evidence="7" type="ORF">HG15A2_03590</name>
</gene>
<dbReference type="SUPFAM" id="SSF50952">
    <property type="entry name" value="Soluble quinoprotein glucose dehydrogenase"/>
    <property type="match status" value="1"/>
</dbReference>
<dbReference type="KEGG" id="amob:HG15A2_03590"/>
<feature type="chain" id="PRO_5022059355" evidence="5">
    <location>
        <begin position="29"/>
        <end position="827"/>
    </location>
</feature>
<dbReference type="RefSeq" id="WP_145057215.1">
    <property type="nucleotide sequence ID" value="NZ_CP036263.1"/>
</dbReference>
<dbReference type="GO" id="GO:0046872">
    <property type="term" value="F:metal ion binding"/>
    <property type="evidence" value="ECO:0007669"/>
    <property type="project" value="UniProtKB-KW"/>
</dbReference>
<protein>
    <submittedName>
        <fullName evidence="7">Cytochrome c</fullName>
    </submittedName>
</protein>
<evidence type="ECO:0000256" key="1">
    <source>
        <dbReference type="ARBA" id="ARBA00022617"/>
    </source>
</evidence>
<evidence type="ECO:0000256" key="3">
    <source>
        <dbReference type="ARBA" id="ARBA00023004"/>
    </source>
</evidence>
<dbReference type="InterPro" id="IPR011041">
    <property type="entry name" value="Quinoprot_gluc/sorb_DH_b-prop"/>
</dbReference>
<dbReference type="InterPro" id="IPR013427">
    <property type="entry name" value="Haem-bd_dom_put"/>
</dbReference>
<dbReference type="Gene3D" id="2.120.10.30">
    <property type="entry name" value="TolB, C-terminal domain"/>
    <property type="match status" value="1"/>
</dbReference>
<dbReference type="Proteomes" id="UP000319852">
    <property type="component" value="Chromosome"/>
</dbReference>
<keyword evidence="8" id="KW-1185">Reference proteome</keyword>
<dbReference type="AlphaFoldDB" id="A0A517MQE1"/>
<dbReference type="EMBL" id="CP036263">
    <property type="protein sequence ID" value="QDS97099.1"/>
    <property type="molecule type" value="Genomic_DNA"/>
</dbReference>
<evidence type="ECO:0000256" key="4">
    <source>
        <dbReference type="PROSITE-ProRule" id="PRU00433"/>
    </source>
</evidence>
<reference evidence="7 8" key="1">
    <citation type="submission" date="2019-02" db="EMBL/GenBank/DDBJ databases">
        <title>Deep-cultivation of Planctomycetes and their phenomic and genomic characterization uncovers novel biology.</title>
        <authorList>
            <person name="Wiegand S."/>
            <person name="Jogler M."/>
            <person name="Boedeker C."/>
            <person name="Pinto D."/>
            <person name="Vollmers J."/>
            <person name="Rivas-Marin E."/>
            <person name="Kohn T."/>
            <person name="Peeters S.H."/>
            <person name="Heuer A."/>
            <person name="Rast P."/>
            <person name="Oberbeckmann S."/>
            <person name="Bunk B."/>
            <person name="Jeske O."/>
            <person name="Meyerdierks A."/>
            <person name="Storesund J.E."/>
            <person name="Kallscheuer N."/>
            <person name="Luecker S."/>
            <person name="Lage O.M."/>
            <person name="Pohl T."/>
            <person name="Merkel B.J."/>
            <person name="Hornburger P."/>
            <person name="Mueller R.-W."/>
            <person name="Bruemmer F."/>
            <person name="Labrenz M."/>
            <person name="Spormann A.M."/>
            <person name="Op den Camp H."/>
            <person name="Overmann J."/>
            <person name="Amann R."/>
            <person name="Jetten M.S.M."/>
            <person name="Mascher T."/>
            <person name="Medema M.H."/>
            <person name="Devos D.P."/>
            <person name="Kaster A.-K."/>
            <person name="Ovreas L."/>
            <person name="Rohde M."/>
            <person name="Galperin M.Y."/>
            <person name="Jogler C."/>
        </authorList>
    </citation>
    <scope>NUCLEOTIDE SEQUENCE [LARGE SCALE GENOMIC DNA]</scope>
    <source>
        <strain evidence="7 8">HG15A2</strain>
    </source>
</reference>
<keyword evidence="5" id="KW-0732">Signal</keyword>
<dbReference type="PROSITE" id="PS51007">
    <property type="entry name" value="CYTC"/>
    <property type="match status" value="1"/>
</dbReference>
<evidence type="ECO:0000256" key="5">
    <source>
        <dbReference type="SAM" id="SignalP"/>
    </source>
</evidence>
<evidence type="ECO:0000313" key="8">
    <source>
        <dbReference type="Proteomes" id="UP000319852"/>
    </source>
</evidence>
<dbReference type="Gene3D" id="1.10.760.10">
    <property type="entry name" value="Cytochrome c-like domain"/>
    <property type="match status" value="1"/>
</dbReference>
<dbReference type="GO" id="GO:0020037">
    <property type="term" value="F:heme binding"/>
    <property type="evidence" value="ECO:0007669"/>
    <property type="project" value="InterPro"/>
</dbReference>
<dbReference type="InterPro" id="IPR009056">
    <property type="entry name" value="Cyt_c-like_dom"/>
</dbReference>
<dbReference type="InterPro" id="IPR036909">
    <property type="entry name" value="Cyt_c-like_dom_sf"/>
</dbReference>
<name>A0A517MQE1_9BACT</name>
<dbReference type="OrthoDB" id="223239at2"/>
<dbReference type="GO" id="GO:0009055">
    <property type="term" value="F:electron transfer activity"/>
    <property type="evidence" value="ECO:0007669"/>
    <property type="project" value="InterPro"/>
</dbReference>
<dbReference type="SUPFAM" id="SSF46626">
    <property type="entry name" value="Cytochrome c"/>
    <property type="match status" value="1"/>
</dbReference>
<dbReference type="InterPro" id="IPR011042">
    <property type="entry name" value="6-blade_b-propeller_TolB-like"/>
</dbReference>